<dbReference type="GO" id="GO:0005507">
    <property type="term" value="F:copper ion binding"/>
    <property type="evidence" value="ECO:0007669"/>
    <property type="project" value="TreeGrafter"/>
</dbReference>
<dbReference type="Gene3D" id="3.30.70.120">
    <property type="match status" value="1"/>
</dbReference>
<name>A0A1F6UZN1_9PROT</name>
<evidence type="ECO:0008006" key="4">
    <source>
        <dbReference type="Google" id="ProtNLM"/>
    </source>
</evidence>
<dbReference type="GO" id="GO:0010038">
    <property type="term" value="P:response to metal ion"/>
    <property type="evidence" value="ECO:0007669"/>
    <property type="project" value="InterPro"/>
</dbReference>
<evidence type="ECO:0000313" key="3">
    <source>
        <dbReference type="Proteomes" id="UP000179076"/>
    </source>
</evidence>
<sequence length="109" mass="12141">MTSAQYQLVFTTCPDAKTAESIARALVEERLAACVNVLAPMRSIYRWRGQVESAAEQLLIIKIRASDYASVERRILNLHPYELPEVVAIPIATGLAGYLAWIENPERAP</sequence>
<evidence type="ECO:0000256" key="1">
    <source>
        <dbReference type="ARBA" id="ARBA00010169"/>
    </source>
</evidence>
<dbReference type="PANTHER" id="PTHR23419">
    <property type="entry name" value="DIVALENT CATION TOLERANCE CUTA-RELATED"/>
    <property type="match status" value="1"/>
</dbReference>
<protein>
    <recommendedName>
        <fullName evidence="4">Cation tolerance protein CutA</fullName>
    </recommendedName>
</protein>
<dbReference type="Pfam" id="PF03091">
    <property type="entry name" value="CutA1"/>
    <property type="match status" value="1"/>
</dbReference>
<dbReference type="InterPro" id="IPR004323">
    <property type="entry name" value="Ion_tolerance_CutA"/>
</dbReference>
<accession>A0A1F6UZN1</accession>
<reference evidence="2 3" key="1">
    <citation type="journal article" date="2016" name="Nat. Commun.">
        <title>Thousands of microbial genomes shed light on interconnected biogeochemical processes in an aquifer system.</title>
        <authorList>
            <person name="Anantharaman K."/>
            <person name="Brown C.T."/>
            <person name="Hug L.A."/>
            <person name="Sharon I."/>
            <person name="Castelle C.J."/>
            <person name="Probst A.J."/>
            <person name="Thomas B.C."/>
            <person name="Singh A."/>
            <person name="Wilkins M.J."/>
            <person name="Karaoz U."/>
            <person name="Brodie E.L."/>
            <person name="Williams K.H."/>
            <person name="Hubbard S.S."/>
            <person name="Banfield J.F."/>
        </authorList>
    </citation>
    <scope>NUCLEOTIDE SEQUENCE [LARGE SCALE GENOMIC DNA]</scope>
</reference>
<proteinExistence type="inferred from homology"/>
<organism evidence="2 3">
    <name type="scientific">Candidatus Muproteobacteria bacterium RBG_16_60_9</name>
    <dbReference type="NCBI Taxonomy" id="1817755"/>
    <lineage>
        <taxon>Bacteria</taxon>
        <taxon>Pseudomonadati</taxon>
        <taxon>Pseudomonadota</taxon>
        <taxon>Candidatus Muproteobacteria</taxon>
    </lineage>
</organism>
<evidence type="ECO:0000313" key="2">
    <source>
        <dbReference type="EMBL" id="OGI62594.1"/>
    </source>
</evidence>
<dbReference type="SUPFAM" id="SSF54913">
    <property type="entry name" value="GlnB-like"/>
    <property type="match status" value="1"/>
</dbReference>
<dbReference type="Proteomes" id="UP000179076">
    <property type="component" value="Unassembled WGS sequence"/>
</dbReference>
<dbReference type="AlphaFoldDB" id="A0A1F6UZN1"/>
<dbReference type="PANTHER" id="PTHR23419:SF8">
    <property type="entry name" value="FI09726P"/>
    <property type="match status" value="1"/>
</dbReference>
<gene>
    <name evidence="2" type="ORF">A2W18_09450</name>
</gene>
<dbReference type="EMBL" id="MFSP01000173">
    <property type="protein sequence ID" value="OGI62594.1"/>
    <property type="molecule type" value="Genomic_DNA"/>
</dbReference>
<dbReference type="InterPro" id="IPR015867">
    <property type="entry name" value="N-reg_PII/ATP_PRibTrfase_C"/>
</dbReference>
<comment type="similarity">
    <text evidence="1">Belongs to the CutA family.</text>
</comment>
<comment type="caution">
    <text evidence="2">The sequence shown here is derived from an EMBL/GenBank/DDBJ whole genome shotgun (WGS) entry which is preliminary data.</text>
</comment>
<dbReference type="InterPro" id="IPR011322">
    <property type="entry name" value="N-reg_PII-like_a/b"/>
</dbReference>